<keyword evidence="2" id="KW-1185">Reference proteome</keyword>
<dbReference type="Proteomes" id="UP000242642">
    <property type="component" value="Unassembled WGS sequence"/>
</dbReference>
<evidence type="ECO:0000313" key="2">
    <source>
        <dbReference type="Proteomes" id="UP000242642"/>
    </source>
</evidence>
<gene>
    <name evidence="1" type="ORF">SAMN02583745_01861</name>
</gene>
<name>A0A1I0D6R9_9GAMM</name>
<dbReference type="STRING" id="1123402.SAMN02583745_01861"/>
<evidence type="ECO:0000313" key="1">
    <source>
        <dbReference type="EMBL" id="SET27606.1"/>
    </source>
</evidence>
<dbReference type="EMBL" id="FOHV01000014">
    <property type="protein sequence ID" value="SET27606.1"/>
    <property type="molecule type" value="Genomic_DNA"/>
</dbReference>
<sequence>MFGIEINNAKRLWFSLNRRPYFFHGKYAVDVVPGQYITLPEVGANLPVMIFMRSKSRNAAVLIESNINDYRSYTPRQTNNAIKPRNLITTQKEVSFGADLYVFSQQPKTLSKYGMSIYGEKSNSKFNVEVFNSSWMPLEFKSLDVGIDIQNKHDASKILTNNVAVLTASTSRQVIASVYNNLYDGRSYWHVVTGAHQNEIFLKNIVESFNIPEPIENKPSVLQKIFYIETDKYDTYANLK</sequence>
<accession>A0A1I0D6R9</accession>
<organism evidence="1 2">
    <name type="scientific">Thorsellia anophelis DSM 18579</name>
    <dbReference type="NCBI Taxonomy" id="1123402"/>
    <lineage>
        <taxon>Bacteria</taxon>
        <taxon>Pseudomonadati</taxon>
        <taxon>Pseudomonadota</taxon>
        <taxon>Gammaproteobacteria</taxon>
        <taxon>Enterobacterales</taxon>
        <taxon>Thorselliaceae</taxon>
        <taxon>Thorsellia</taxon>
    </lineage>
</organism>
<protein>
    <submittedName>
        <fullName evidence="1">Uncharacterized protein</fullName>
    </submittedName>
</protein>
<reference evidence="2" key="1">
    <citation type="submission" date="2016-10" db="EMBL/GenBank/DDBJ databases">
        <authorList>
            <person name="Varghese N."/>
            <person name="Submissions S."/>
        </authorList>
    </citation>
    <scope>NUCLEOTIDE SEQUENCE [LARGE SCALE GENOMIC DNA]</scope>
    <source>
        <strain evidence="2">DSM 18579</strain>
    </source>
</reference>
<dbReference type="RefSeq" id="WP_093320093.1">
    <property type="nucleotide sequence ID" value="NZ_FOHV01000014.1"/>
</dbReference>
<dbReference type="AlphaFoldDB" id="A0A1I0D6R9"/>
<proteinExistence type="predicted"/>